<dbReference type="AlphaFoldDB" id="A0AAE0YYV7"/>
<sequence length="107" mass="11908">MRQCQFTEKPRRKVKTFLAKSSRVVTYNPILTRSRSVSFEDLLIGFLELLTPRLPSDLLAVVSTVHHDGAHQDSPTGETERVSGTRGCDFGCAPSRVFRAHGSTSPY</sequence>
<organism evidence="1 2">
    <name type="scientific">Elysia crispata</name>
    <name type="common">lettuce slug</name>
    <dbReference type="NCBI Taxonomy" id="231223"/>
    <lineage>
        <taxon>Eukaryota</taxon>
        <taxon>Metazoa</taxon>
        <taxon>Spiralia</taxon>
        <taxon>Lophotrochozoa</taxon>
        <taxon>Mollusca</taxon>
        <taxon>Gastropoda</taxon>
        <taxon>Heterobranchia</taxon>
        <taxon>Euthyneura</taxon>
        <taxon>Panpulmonata</taxon>
        <taxon>Sacoglossa</taxon>
        <taxon>Placobranchoidea</taxon>
        <taxon>Plakobranchidae</taxon>
        <taxon>Elysia</taxon>
    </lineage>
</organism>
<keyword evidence="2" id="KW-1185">Reference proteome</keyword>
<evidence type="ECO:0000313" key="2">
    <source>
        <dbReference type="Proteomes" id="UP001283361"/>
    </source>
</evidence>
<dbReference type="EMBL" id="JAWDGP010005075">
    <property type="protein sequence ID" value="KAK3759799.1"/>
    <property type="molecule type" value="Genomic_DNA"/>
</dbReference>
<accession>A0AAE0YYV7</accession>
<protein>
    <submittedName>
        <fullName evidence="1">Uncharacterized protein</fullName>
    </submittedName>
</protein>
<reference evidence="1" key="1">
    <citation type="journal article" date="2023" name="G3 (Bethesda)">
        <title>A reference genome for the long-term kleptoplast-retaining sea slug Elysia crispata morphotype clarki.</title>
        <authorList>
            <person name="Eastman K.E."/>
            <person name="Pendleton A.L."/>
            <person name="Shaikh M.A."/>
            <person name="Suttiyut T."/>
            <person name="Ogas R."/>
            <person name="Tomko P."/>
            <person name="Gavelis G."/>
            <person name="Widhalm J.R."/>
            <person name="Wisecaver J.H."/>
        </authorList>
    </citation>
    <scope>NUCLEOTIDE SEQUENCE</scope>
    <source>
        <strain evidence="1">ECLA1</strain>
    </source>
</reference>
<evidence type="ECO:0000313" key="1">
    <source>
        <dbReference type="EMBL" id="KAK3759799.1"/>
    </source>
</evidence>
<gene>
    <name evidence="1" type="ORF">RRG08_041753</name>
</gene>
<proteinExistence type="predicted"/>
<dbReference type="Proteomes" id="UP001283361">
    <property type="component" value="Unassembled WGS sequence"/>
</dbReference>
<name>A0AAE0YYV7_9GAST</name>
<comment type="caution">
    <text evidence="1">The sequence shown here is derived from an EMBL/GenBank/DDBJ whole genome shotgun (WGS) entry which is preliminary data.</text>
</comment>